<feature type="signal peptide" evidence="2">
    <location>
        <begin position="1"/>
        <end position="21"/>
    </location>
</feature>
<feature type="chain" id="PRO_5045279215" evidence="2">
    <location>
        <begin position="22"/>
        <end position="49"/>
    </location>
</feature>
<name>A0ABR0N5Y3_GOSAR</name>
<evidence type="ECO:0000256" key="2">
    <source>
        <dbReference type="SAM" id="SignalP"/>
    </source>
</evidence>
<feature type="coiled-coil region" evidence="1">
    <location>
        <begin position="16"/>
        <end position="43"/>
    </location>
</feature>
<proteinExistence type="predicted"/>
<evidence type="ECO:0000313" key="4">
    <source>
        <dbReference type="Proteomes" id="UP001358586"/>
    </source>
</evidence>
<comment type="caution">
    <text evidence="3">The sequence shown here is derived from an EMBL/GenBank/DDBJ whole genome shotgun (WGS) entry which is preliminary data.</text>
</comment>
<sequence length="49" mass="5430">MACFGMLQLLLLVDCSKRLEASSVDLKGDLAELEEANEKEETTKESIID</sequence>
<evidence type="ECO:0000313" key="3">
    <source>
        <dbReference type="EMBL" id="KAK5785713.1"/>
    </source>
</evidence>
<evidence type="ECO:0000256" key="1">
    <source>
        <dbReference type="SAM" id="Coils"/>
    </source>
</evidence>
<dbReference type="Proteomes" id="UP001358586">
    <property type="component" value="Chromosome 11"/>
</dbReference>
<keyword evidence="2" id="KW-0732">Signal</keyword>
<dbReference type="EMBL" id="JARKNE010000011">
    <property type="protein sequence ID" value="KAK5785713.1"/>
    <property type="molecule type" value="Genomic_DNA"/>
</dbReference>
<organism evidence="3 4">
    <name type="scientific">Gossypium arboreum</name>
    <name type="common">Tree cotton</name>
    <name type="synonym">Gossypium nanking</name>
    <dbReference type="NCBI Taxonomy" id="29729"/>
    <lineage>
        <taxon>Eukaryota</taxon>
        <taxon>Viridiplantae</taxon>
        <taxon>Streptophyta</taxon>
        <taxon>Embryophyta</taxon>
        <taxon>Tracheophyta</taxon>
        <taxon>Spermatophyta</taxon>
        <taxon>Magnoliopsida</taxon>
        <taxon>eudicotyledons</taxon>
        <taxon>Gunneridae</taxon>
        <taxon>Pentapetalae</taxon>
        <taxon>rosids</taxon>
        <taxon>malvids</taxon>
        <taxon>Malvales</taxon>
        <taxon>Malvaceae</taxon>
        <taxon>Malvoideae</taxon>
        <taxon>Gossypium</taxon>
    </lineage>
</organism>
<keyword evidence="1" id="KW-0175">Coiled coil</keyword>
<protein>
    <submittedName>
        <fullName evidence="3">Uncharacterized protein</fullName>
    </submittedName>
</protein>
<reference evidence="3 4" key="1">
    <citation type="submission" date="2023-03" db="EMBL/GenBank/DDBJ databases">
        <title>WGS of Gossypium arboreum.</title>
        <authorList>
            <person name="Yu D."/>
        </authorList>
    </citation>
    <scope>NUCLEOTIDE SEQUENCE [LARGE SCALE GENOMIC DNA]</scope>
    <source>
        <tissue evidence="3">Leaf</tissue>
    </source>
</reference>
<accession>A0ABR0N5Y3</accession>
<keyword evidence="4" id="KW-1185">Reference proteome</keyword>
<gene>
    <name evidence="3" type="ORF">PVK06_040323</name>
</gene>